<dbReference type="Pfam" id="PF00004">
    <property type="entry name" value="AAA"/>
    <property type="match status" value="2"/>
</dbReference>
<dbReference type="Proteomes" id="UP000070133">
    <property type="component" value="Unassembled WGS sequence"/>
</dbReference>
<organism evidence="7 8">
    <name type="scientific">Pseudocercospora eumusae</name>
    <dbReference type="NCBI Taxonomy" id="321146"/>
    <lineage>
        <taxon>Eukaryota</taxon>
        <taxon>Fungi</taxon>
        <taxon>Dikarya</taxon>
        <taxon>Ascomycota</taxon>
        <taxon>Pezizomycotina</taxon>
        <taxon>Dothideomycetes</taxon>
        <taxon>Dothideomycetidae</taxon>
        <taxon>Mycosphaerellales</taxon>
        <taxon>Mycosphaerellaceae</taxon>
        <taxon>Pseudocercospora</taxon>
    </lineage>
</organism>
<dbReference type="EMBL" id="LFZN01000025">
    <property type="protein sequence ID" value="KXT03929.1"/>
    <property type="molecule type" value="Genomic_DNA"/>
</dbReference>
<dbReference type="InterPro" id="IPR003960">
    <property type="entry name" value="ATPase_AAA_CS"/>
</dbReference>
<feature type="region of interest" description="Disordered" evidence="5">
    <location>
        <begin position="95"/>
        <end position="138"/>
    </location>
</feature>
<dbReference type="Gene3D" id="1.10.8.60">
    <property type="match status" value="2"/>
</dbReference>
<keyword evidence="8" id="KW-1185">Reference proteome</keyword>
<dbReference type="SMART" id="SM00382">
    <property type="entry name" value="AAA"/>
    <property type="match status" value="2"/>
</dbReference>
<reference evidence="7 8" key="1">
    <citation type="submission" date="2015-07" db="EMBL/GenBank/DDBJ databases">
        <title>Comparative genomics of the Sigatoka disease complex on banana suggests a link between parallel evolutionary changes in Pseudocercospora fijiensis and Pseudocercospora eumusae and increased virulence on the banana host.</title>
        <authorList>
            <person name="Chang T.-C."/>
            <person name="Salvucci A."/>
            <person name="Crous P.W."/>
            <person name="Stergiopoulos I."/>
        </authorList>
    </citation>
    <scope>NUCLEOTIDE SEQUENCE [LARGE SCALE GENOMIC DNA]</scope>
    <source>
        <strain evidence="7 8">CBS 114824</strain>
    </source>
</reference>
<evidence type="ECO:0000256" key="2">
    <source>
        <dbReference type="ARBA" id="ARBA00022737"/>
    </source>
</evidence>
<evidence type="ECO:0000256" key="3">
    <source>
        <dbReference type="ARBA" id="ARBA00022741"/>
    </source>
</evidence>
<dbReference type="OrthoDB" id="27435at2759"/>
<dbReference type="Gene3D" id="3.40.50.300">
    <property type="entry name" value="P-loop containing nucleotide triphosphate hydrolases"/>
    <property type="match status" value="2"/>
</dbReference>
<gene>
    <name evidence="7" type="ORF">AC578_9272</name>
</gene>
<sequence>MRLQGALDNDVNVAVQKFLADGVPPDVVSLYTALQRSNSALKRKPKKTIQASLERVLDFIGANEGDDVDSDTIIEDAIPESDPAADIMNRSLRANLSSGAPTPVASAGNAQAEQPNSGDISRKRRPNGEALPKRQKVERINMDAPSDISFEDVGGMDDVIDQLTDNLIMPFKYHTKYRQSDLPLPKGIMLHGPPGCGKTMLVRAMAAEMGVPFVEILGPAIVSGMSGESEKGVRERFEEAKKNAPCLIFIDEIDAIAPKRESSQSQMEKRIVAQLLVSMDELQRDSEKPVIVLAATNRPDSIDPALRRGGRFGTEINIGVPNEQVRRRILETQTRKMTLATDVDFTRLSKQTAGFVGADLHDLVGKAGAHQMKRFRLALETQAVQLNVQYRSSERSVIDRARRLNALADANMPDPEGFEVMRLAMEDFEAVLPGITPSSKREGFATIPDVSWKDIGALSNVRDELMTAIVEPIAHPELYEDFGEAAPSGVLLWGPPGCGKTLLAKAAAAESKANFISIKGPELLNKFVGESEAAVRKVFQRARSSVPCVIFFDEFDALVPKREDGGSEASSRVVNTLLTEMDGLSERAGIYVIAATNRPEQIDSAMLRPGRLGTHLFVDLPGPDERVDILKAVLRNKPCDFTPELAQLVREECRDYSGADLGAMVKEAVQSAIKRRAKKLDLVDFQYAAKRVKGSVHDAARYRGELQRRFTRQIL</sequence>
<dbReference type="InterPro" id="IPR003959">
    <property type="entry name" value="ATPase_AAA_core"/>
</dbReference>
<keyword evidence="4" id="KW-0067">ATP-binding</keyword>
<name>A0A139HNH0_9PEZI</name>
<feature type="domain" description="AAA+ ATPase" evidence="6">
    <location>
        <begin position="486"/>
        <end position="622"/>
    </location>
</feature>
<dbReference type="GO" id="GO:0042254">
    <property type="term" value="P:ribosome biogenesis"/>
    <property type="evidence" value="ECO:0007669"/>
    <property type="project" value="TreeGrafter"/>
</dbReference>
<feature type="compositionally biased region" description="Polar residues" evidence="5">
    <location>
        <begin position="108"/>
        <end position="119"/>
    </location>
</feature>
<proteinExistence type="inferred from homology"/>
<protein>
    <recommendedName>
        <fullName evidence="6">AAA+ ATPase domain-containing protein</fullName>
    </recommendedName>
</protein>
<dbReference type="GO" id="GO:0016887">
    <property type="term" value="F:ATP hydrolysis activity"/>
    <property type="evidence" value="ECO:0007669"/>
    <property type="project" value="InterPro"/>
</dbReference>
<comment type="caution">
    <text evidence="7">The sequence shown here is derived from an EMBL/GenBank/DDBJ whole genome shotgun (WGS) entry which is preliminary data.</text>
</comment>
<dbReference type="GO" id="GO:0003723">
    <property type="term" value="F:RNA binding"/>
    <property type="evidence" value="ECO:0007669"/>
    <property type="project" value="TreeGrafter"/>
</dbReference>
<dbReference type="InterPro" id="IPR050168">
    <property type="entry name" value="AAA_ATPase_domain"/>
</dbReference>
<accession>A0A139HNH0</accession>
<keyword evidence="2" id="KW-0677">Repeat</keyword>
<evidence type="ECO:0000313" key="8">
    <source>
        <dbReference type="Proteomes" id="UP000070133"/>
    </source>
</evidence>
<evidence type="ECO:0000313" key="7">
    <source>
        <dbReference type="EMBL" id="KXT03929.1"/>
    </source>
</evidence>
<dbReference type="STRING" id="321146.A0A139HNH0"/>
<dbReference type="InterPro" id="IPR003593">
    <property type="entry name" value="AAA+_ATPase"/>
</dbReference>
<dbReference type="FunFam" id="3.40.50.300:FF:000018">
    <property type="entry name" value="Cell division control 48"/>
    <property type="match status" value="1"/>
</dbReference>
<evidence type="ECO:0000256" key="1">
    <source>
        <dbReference type="ARBA" id="ARBA00006914"/>
    </source>
</evidence>
<comment type="similarity">
    <text evidence="1">Belongs to the AAA ATPase family.</text>
</comment>
<dbReference type="PROSITE" id="PS00674">
    <property type="entry name" value="AAA"/>
    <property type="match status" value="1"/>
</dbReference>
<feature type="domain" description="AAA+ ATPase" evidence="6">
    <location>
        <begin position="184"/>
        <end position="322"/>
    </location>
</feature>
<dbReference type="GO" id="GO:0005634">
    <property type="term" value="C:nucleus"/>
    <property type="evidence" value="ECO:0007669"/>
    <property type="project" value="TreeGrafter"/>
</dbReference>
<dbReference type="InterPro" id="IPR041569">
    <property type="entry name" value="AAA_lid_3"/>
</dbReference>
<dbReference type="PANTHER" id="PTHR23077">
    <property type="entry name" value="AAA-FAMILY ATPASE"/>
    <property type="match status" value="1"/>
</dbReference>
<dbReference type="GO" id="GO:1990275">
    <property type="term" value="F:preribosome binding"/>
    <property type="evidence" value="ECO:0007669"/>
    <property type="project" value="TreeGrafter"/>
</dbReference>
<dbReference type="GO" id="GO:0005524">
    <property type="term" value="F:ATP binding"/>
    <property type="evidence" value="ECO:0007669"/>
    <property type="project" value="UniProtKB-KW"/>
</dbReference>
<evidence type="ECO:0000256" key="5">
    <source>
        <dbReference type="SAM" id="MobiDB-lite"/>
    </source>
</evidence>
<keyword evidence="3" id="KW-0547">Nucleotide-binding</keyword>
<dbReference type="Pfam" id="PF17862">
    <property type="entry name" value="AAA_lid_3"/>
    <property type="match status" value="2"/>
</dbReference>
<dbReference type="SUPFAM" id="SSF52540">
    <property type="entry name" value="P-loop containing nucleoside triphosphate hydrolases"/>
    <property type="match status" value="2"/>
</dbReference>
<dbReference type="InterPro" id="IPR027417">
    <property type="entry name" value="P-loop_NTPase"/>
</dbReference>
<dbReference type="AlphaFoldDB" id="A0A139HNH0"/>
<dbReference type="PANTHER" id="PTHR23077:SF171">
    <property type="entry name" value="NUCLEAR VALOSIN-CONTAINING PROTEIN-LIKE"/>
    <property type="match status" value="1"/>
</dbReference>
<evidence type="ECO:0000256" key="4">
    <source>
        <dbReference type="ARBA" id="ARBA00022840"/>
    </source>
</evidence>
<dbReference type="FunFam" id="3.40.50.300:FF:000365">
    <property type="entry name" value="Ribosome biogenesis ATPase RIX7"/>
    <property type="match status" value="1"/>
</dbReference>
<evidence type="ECO:0000259" key="6">
    <source>
        <dbReference type="SMART" id="SM00382"/>
    </source>
</evidence>